<evidence type="ECO:0000313" key="2">
    <source>
        <dbReference type="Proteomes" id="UP000805193"/>
    </source>
</evidence>
<accession>A0AC60P104</accession>
<sequence>MEFSLKGYGILRSKWLPIRNTSLFSATKSKYFQGLGGKHKPIKARSLLFATHGKCFQGTYNRKLTLNKGQFAFPSKVVLFEQECDDKPPEQLAVAACQRNGRWSKAPFRLFAVVALMVSVETWTGLDLDAARGRSPLTMMVR</sequence>
<gene>
    <name evidence="1" type="ORF">HPB47_010006</name>
</gene>
<comment type="caution">
    <text evidence="1">The sequence shown here is derived from an EMBL/GenBank/DDBJ whole genome shotgun (WGS) entry which is preliminary data.</text>
</comment>
<proteinExistence type="predicted"/>
<protein>
    <submittedName>
        <fullName evidence="1">Uncharacterized protein</fullName>
    </submittedName>
</protein>
<evidence type="ECO:0000313" key="1">
    <source>
        <dbReference type="EMBL" id="KAG0412859.1"/>
    </source>
</evidence>
<dbReference type="Proteomes" id="UP000805193">
    <property type="component" value="Unassembled WGS sequence"/>
</dbReference>
<keyword evidence="2" id="KW-1185">Reference proteome</keyword>
<name>A0AC60P104_IXOPE</name>
<organism evidence="1 2">
    <name type="scientific">Ixodes persulcatus</name>
    <name type="common">Taiga tick</name>
    <dbReference type="NCBI Taxonomy" id="34615"/>
    <lineage>
        <taxon>Eukaryota</taxon>
        <taxon>Metazoa</taxon>
        <taxon>Ecdysozoa</taxon>
        <taxon>Arthropoda</taxon>
        <taxon>Chelicerata</taxon>
        <taxon>Arachnida</taxon>
        <taxon>Acari</taxon>
        <taxon>Parasitiformes</taxon>
        <taxon>Ixodida</taxon>
        <taxon>Ixodoidea</taxon>
        <taxon>Ixodidae</taxon>
        <taxon>Ixodinae</taxon>
        <taxon>Ixodes</taxon>
    </lineage>
</organism>
<dbReference type="EMBL" id="JABSTQ010011317">
    <property type="protein sequence ID" value="KAG0412859.1"/>
    <property type="molecule type" value="Genomic_DNA"/>
</dbReference>
<reference evidence="1 2" key="1">
    <citation type="journal article" date="2020" name="Cell">
        <title>Large-Scale Comparative Analyses of Tick Genomes Elucidate Their Genetic Diversity and Vector Capacities.</title>
        <authorList>
            <consortium name="Tick Genome and Microbiome Consortium (TIGMIC)"/>
            <person name="Jia N."/>
            <person name="Wang J."/>
            <person name="Shi W."/>
            <person name="Du L."/>
            <person name="Sun Y."/>
            <person name="Zhan W."/>
            <person name="Jiang J.F."/>
            <person name="Wang Q."/>
            <person name="Zhang B."/>
            <person name="Ji P."/>
            <person name="Bell-Sakyi L."/>
            <person name="Cui X.M."/>
            <person name="Yuan T.T."/>
            <person name="Jiang B.G."/>
            <person name="Yang W.F."/>
            <person name="Lam T.T."/>
            <person name="Chang Q.C."/>
            <person name="Ding S.J."/>
            <person name="Wang X.J."/>
            <person name="Zhu J.G."/>
            <person name="Ruan X.D."/>
            <person name="Zhao L."/>
            <person name="Wei J.T."/>
            <person name="Ye R.Z."/>
            <person name="Que T.C."/>
            <person name="Du C.H."/>
            <person name="Zhou Y.H."/>
            <person name="Cheng J.X."/>
            <person name="Dai P.F."/>
            <person name="Guo W.B."/>
            <person name="Han X.H."/>
            <person name="Huang E.J."/>
            <person name="Li L.F."/>
            <person name="Wei W."/>
            <person name="Gao Y.C."/>
            <person name="Liu J.Z."/>
            <person name="Shao H.Z."/>
            <person name="Wang X."/>
            <person name="Wang C.C."/>
            <person name="Yang T.C."/>
            <person name="Huo Q.B."/>
            <person name="Li W."/>
            <person name="Chen H.Y."/>
            <person name="Chen S.E."/>
            <person name="Zhou L.G."/>
            <person name="Ni X.B."/>
            <person name="Tian J.H."/>
            <person name="Sheng Y."/>
            <person name="Liu T."/>
            <person name="Pan Y.S."/>
            <person name="Xia L.Y."/>
            <person name="Li J."/>
            <person name="Zhao F."/>
            <person name="Cao W.C."/>
        </authorList>
    </citation>
    <scope>NUCLEOTIDE SEQUENCE [LARGE SCALE GENOMIC DNA]</scope>
    <source>
        <strain evidence="1">Iper-2018</strain>
    </source>
</reference>